<feature type="compositionally biased region" description="Basic and acidic residues" evidence="1">
    <location>
        <begin position="934"/>
        <end position="948"/>
    </location>
</feature>
<gene>
    <name evidence="2" type="ORF">LTR36_004129</name>
</gene>
<evidence type="ECO:0000313" key="2">
    <source>
        <dbReference type="EMBL" id="KAK4544557.1"/>
    </source>
</evidence>
<dbReference type="AlphaFoldDB" id="A0AAV9JGS2"/>
<comment type="caution">
    <text evidence="2">The sequence shown here is derived from an EMBL/GenBank/DDBJ whole genome shotgun (WGS) entry which is preliminary data.</text>
</comment>
<proteinExistence type="predicted"/>
<reference evidence="2 3" key="1">
    <citation type="submission" date="2021-11" db="EMBL/GenBank/DDBJ databases">
        <title>Black yeast isolated from Biological Soil Crust.</title>
        <authorList>
            <person name="Kurbessoian T."/>
        </authorList>
    </citation>
    <scope>NUCLEOTIDE SEQUENCE [LARGE SCALE GENOMIC DNA]</scope>
    <source>
        <strain evidence="2 3">CCFEE 5522</strain>
    </source>
</reference>
<dbReference type="Proteomes" id="UP001324427">
    <property type="component" value="Unassembled WGS sequence"/>
</dbReference>
<organism evidence="2 3">
    <name type="scientific">Oleoguttula mirabilis</name>
    <dbReference type="NCBI Taxonomy" id="1507867"/>
    <lineage>
        <taxon>Eukaryota</taxon>
        <taxon>Fungi</taxon>
        <taxon>Dikarya</taxon>
        <taxon>Ascomycota</taxon>
        <taxon>Pezizomycotina</taxon>
        <taxon>Dothideomycetes</taxon>
        <taxon>Dothideomycetidae</taxon>
        <taxon>Mycosphaerellales</taxon>
        <taxon>Teratosphaeriaceae</taxon>
        <taxon>Oleoguttula</taxon>
    </lineage>
</organism>
<feature type="compositionally biased region" description="Acidic residues" evidence="1">
    <location>
        <begin position="893"/>
        <end position="905"/>
    </location>
</feature>
<name>A0AAV9JGS2_9PEZI</name>
<feature type="region of interest" description="Disordered" evidence="1">
    <location>
        <begin position="893"/>
        <end position="953"/>
    </location>
</feature>
<evidence type="ECO:0000256" key="1">
    <source>
        <dbReference type="SAM" id="MobiDB-lite"/>
    </source>
</evidence>
<evidence type="ECO:0000313" key="3">
    <source>
        <dbReference type="Proteomes" id="UP001324427"/>
    </source>
</evidence>
<protein>
    <submittedName>
        <fullName evidence="2">Uncharacterized protein</fullName>
    </submittedName>
</protein>
<keyword evidence="3" id="KW-1185">Reference proteome</keyword>
<sequence>MFEDPANTPLVLQATVVLELRSRKKTSGTKLTELLLSPTKNEPCRYFRLGSVPTPDDVLRQTLNTRQMKQLAKSVEIGYMWALLAWFDQDERLQLSRVHAYDFDNFCVGDCSEWTPWSKIKFSNKHNYLLPYQPVSWRAERKCDLETRLKESIRNGHEDPGFGIPFLPPYTFNVFRAEDYGLGSELWPKGGIEVAVRCFGHLEDSTLGTKCISFPRDIRLEIEEMDTIESICSTVRQEINKHETQDGVCVNSGLLYNRCGDGPWKIELWVMPQLGGPQTLFRYTSGKLSGFLSTSRKIRKKDKGWPDMSHNRRQIWPRTLFLLLPTASMSQRKACRFVECDSSLAARWRTVGKLDFSHEDPSQFDGDMEDFDRWLTDMIGSEWPDHDPLIQRHRRGDLIDITYHHETENCHQMRQLHDIYPDPSQICGETICVHLRFQSVPAREFSEIRTPRVLSIAPIQVTFQFRQSEQLMYDISHFSDAVVWYDGSISLELLVTKINKAVITRLEAATSQNLRQRLLADDAVLAFEAAMSFPPSEHTWVRIDDSRLNIDTLADLLLDPEVSGNEMLVLITLNSRGADGPVHDIEGRVQRAFPAPLWNIFRVGDYVDSPRNRQPANRNNSPIPVEWPLLAWSGFDKPEKFALYTLQAYNFGGYCIGDHLLESGFLQVNGHVGHTYRGPFDGSSIPRLKRSINEYADTPHRQRQRIGTGLPILPPYCFNRYYPTVYDLGMSSDDWPEGVDIDMAVRCVRHIDMPDIDGHAMTFPKDIRFAVGHDWRADDIRNLVERELKQKAEYWDRSALFDSKGTPANARRHGEWEIELWVCPQADGELKMFRYALANEPGRDLKDFMKQALVNRRREPDRRLYVEAHIIPRENQDIISGDRSVTGTVVEMDDDEEEHEDDAEDLPTAGRLTAGGSKKTAPSGLSRGIGNARTRGDAERGAPHNHIQERHRRFSRVYKVPYQPIRGQSQAHSGAPELTTTRGPVAGRLRWDEADVRFAALTWVLGSLKPI</sequence>
<dbReference type="EMBL" id="JAVFHQ010000024">
    <property type="protein sequence ID" value="KAK4544557.1"/>
    <property type="molecule type" value="Genomic_DNA"/>
</dbReference>
<accession>A0AAV9JGS2</accession>